<evidence type="ECO:0000256" key="1">
    <source>
        <dbReference type="ARBA" id="ARBA00004123"/>
    </source>
</evidence>
<dbReference type="SMART" id="SM00066">
    <property type="entry name" value="GAL4"/>
    <property type="match status" value="1"/>
</dbReference>
<dbReference type="GeneID" id="41978319"/>
<comment type="caution">
    <text evidence="6">The sequence shown here is derived from an EMBL/GenBank/DDBJ whole genome shotgun (WGS) entry which is preliminary data.</text>
</comment>
<dbReference type="GO" id="GO:0008270">
    <property type="term" value="F:zinc ion binding"/>
    <property type="evidence" value="ECO:0007669"/>
    <property type="project" value="InterPro"/>
</dbReference>
<dbReference type="InterPro" id="IPR050613">
    <property type="entry name" value="Sec_Metabolite_Reg"/>
</dbReference>
<dbReference type="GO" id="GO:0006351">
    <property type="term" value="P:DNA-templated transcription"/>
    <property type="evidence" value="ECO:0007669"/>
    <property type="project" value="InterPro"/>
</dbReference>
<dbReference type="InterPro" id="IPR007219">
    <property type="entry name" value="XnlR_reg_dom"/>
</dbReference>
<sequence length="773" mass="86039">MECACFMEGSRVQLIMETSVNNSTEASLNTWNCLHCRRRKIRCDRHNPCSHCTRAGLDCVFPVSGRLPTRRNTSSGAAVHDAKRKQTELLGRVRHLESIVTQLHEQLGRRFEEESCMNSSLATSTSGSGSHKVLSGSQGTPLKPGKLLETSDGKVYMGSHLWACLLDEATNIRHTIEDGLDEDKCLEEELVYPETPSNASSYTGLYVSRPRIEGPNLQKLQPLPSQMPYLWQKFVANVDPYVKVLHVPMTMKIVNDSRGEIAGKISSTAPRIQALLFAVSACAVTSLTEEEVSDSFHETKSQLLGKLLVGTEQALINAGFLDTSDIVVVQAFLLYLESYSHVEVIRPGWPLAGLLVRTALAMGLHRDGSQFPELSPFEVELRRRVWWQICFIDSRAGDNSLPDIRIDETLSDTHQPGNYNDADLDPGMESLPPPREGVTDTTMALVRAHLWQFDRQLDNIRSLATAVEQKDVTIRAFIDKIESRILRHLKVDEPLHMHVAALTRLAAARAELTIRSEDLASGTAKGVRLTYVASRNRAFLVSVAVLDCARTLIDWAPTRGWSWIFAGCAAWQPLTVLLLQLCSRPWGPTCENALELVDRTITGLPLAVKRDPAHRPVWSLVTDARRHRAKEICRIQADPDVSHEMARRKPITFEQGWEFTGERREIFDTAAAEALLDEEAKLSMRAKGSNTTQPPTASGSKSASPAFKSTAGDSETGVNQGMGDEEPPWMKEVWPQDASTAEGVWSFREDDMWQLAGFEAEPFFDMLILDETA</sequence>
<proteinExistence type="predicted"/>
<dbReference type="InterPro" id="IPR001138">
    <property type="entry name" value="Zn2Cys6_DnaBD"/>
</dbReference>
<evidence type="ECO:0000256" key="4">
    <source>
        <dbReference type="SAM" id="MobiDB-lite"/>
    </source>
</evidence>
<dbReference type="Pfam" id="PF00172">
    <property type="entry name" value="Zn_clus"/>
    <property type="match status" value="1"/>
</dbReference>
<accession>A0A507AQL9</accession>
<dbReference type="PROSITE" id="PS50048">
    <property type="entry name" value="ZN2_CY6_FUNGAL_2"/>
    <property type="match status" value="1"/>
</dbReference>
<dbReference type="Proteomes" id="UP000319257">
    <property type="component" value="Unassembled WGS sequence"/>
</dbReference>
<evidence type="ECO:0000259" key="5">
    <source>
        <dbReference type="PROSITE" id="PS50048"/>
    </source>
</evidence>
<dbReference type="EMBL" id="SKBQ01000093">
    <property type="protein sequence ID" value="TPX07169.1"/>
    <property type="molecule type" value="Genomic_DNA"/>
</dbReference>
<gene>
    <name evidence="6" type="ORF">E0L32_010872</name>
</gene>
<keyword evidence="3" id="KW-0539">Nucleus</keyword>
<evidence type="ECO:0000256" key="3">
    <source>
        <dbReference type="ARBA" id="ARBA00023242"/>
    </source>
</evidence>
<dbReference type="CDD" id="cd00067">
    <property type="entry name" value="GAL4"/>
    <property type="match status" value="1"/>
</dbReference>
<dbReference type="GO" id="GO:0005634">
    <property type="term" value="C:nucleus"/>
    <property type="evidence" value="ECO:0007669"/>
    <property type="project" value="UniProtKB-SubCell"/>
</dbReference>
<reference evidence="6 7" key="1">
    <citation type="submission" date="2019-06" db="EMBL/GenBank/DDBJ databases">
        <title>Draft genome sequence of the filamentous fungus Phialemoniopsis curvata isolated from diesel fuel.</title>
        <authorList>
            <person name="Varaljay V.A."/>
            <person name="Lyon W.J."/>
            <person name="Crouch A.L."/>
            <person name="Drake C.E."/>
            <person name="Hollomon J.M."/>
            <person name="Nadeau L.J."/>
            <person name="Nunn H.S."/>
            <person name="Stevenson B.S."/>
            <person name="Bojanowski C.L."/>
            <person name="Crookes-Goodson W.J."/>
        </authorList>
    </citation>
    <scope>NUCLEOTIDE SEQUENCE [LARGE SCALE GENOMIC DNA]</scope>
    <source>
        <strain evidence="6 7">D216</strain>
    </source>
</reference>
<dbReference type="CDD" id="cd12148">
    <property type="entry name" value="fungal_TF_MHR"/>
    <property type="match status" value="1"/>
</dbReference>
<feature type="region of interest" description="Disordered" evidence="4">
    <location>
        <begin position="118"/>
        <end position="145"/>
    </location>
</feature>
<keyword evidence="2" id="KW-0479">Metal-binding</keyword>
<evidence type="ECO:0000256" key="2">
    <source>
        <dbReference type="ARBA" id="ARBA00022723"/>
    </source>
</evidence>
<name>A0A507AQL9_9PEZI</name>
<feature type="compositionally biased region" description="Polar residues" evidence="4">
    <location>
        <begin position="688"/>
        <end position="703"/>
    </location>
</feature>
<dbReference type="GO" id="GO:0000981">
    <property type="term" value="F:DNA-binding transcription factor activity, RNA polymerase II-specific"/>
    <property type="evidence" value="ECO:0007669"/>
    <property type="project" value="InterPro"/>
</dbReference>
<dbReference type="PANTHER" id="PTHR31001:SF50">
    <property type="entry name" value="ZN(II)2CYS6 TRANSCRIPTION FACTOR (EUROFUNG)"/>
    <property type="match status" value="1"/>
</dbReference>
<dbReference type="OrthoDB" id="435881at2759"/>
<evidence type="ECO:0000313" key="7">
    <source>
        <dbReference type="Proteomes" id="UP000319257"/>
    </source>
</evidence>
<feature type="region of interest" description="Disordered" evidence="4">
    <location>
        <begin position="685"/>
        <end position="730"/>
    </location>
</feature>
<dbReference type="RefSeq" id="XP_030988880.1">
    <property type="nucleotide sequence ID" value="XM_031133537.1"/>
</dbReference>
<dbReference type="Pfam" id="PF04082">
    <property type="entry name" value="Fungal_trans"/>
    <property type="match status" value="1"/>
</dbReference>
<dbReference type="SUPFAM" id="SSF57701">
    <property type="entry name" value="Zn2/Cys6 DNA-binding domain"/>
    <property type="match status" value="1"/>
</dbReference>
<dbReference type="PANTHER" id="PTHR31001">
    <property type="entry name" value="UNCHARACTERIZED TRANSCRIPTIONAL REGULATORY PROTEIN"/>
    <property type="match status" value="1"/>
</dbReference>
<protein>
    <recommendedName>
        <fullName evidence="5">Zn(2)-C6 fungal-type domain-containing protein</fullName>
    </recommendedName>
</protein>
<organism evidence="6 7">
    <name type="scientific">Thyridium curvatum</name>
    <dbReference type="NCBI Taxonomy" id="1093900"/>
    <lineage>
        <taxon>Eukaryota</taxon>
        <taxon>Fungi</taxon>
        <taxon>Dikarya</taxon>
        <taxon>Ascomycota</taxon>
        <taxon>Pezizomycotina</taxon>
        <taxon>Sordariomycetes</taxon>
        <taxon>Sordariomycetidae</taxon>
        <taxon>Thyridiales</taxon>
        <taxon>Thyridiaceae</taxon>
        <taxon>Thyridium</taxon>
    </lineage>
</organism>
<comment type="subcellular location">
    <subcellularLocation>
        <location evidence="1">Nucleus</location>
    </subcellularLocation>
</comment>
<feature type="compositionally biased region" description="Low complexity" evidence="4">
    <location>
        <begin position="119"/>
        <end position="130"/>
    </location>
</feature>
<feature type="domain" description="Zn(2)-C6 fungal-type" evidence="5">
    <location>
        <begin position="32"/>
        <end position="61"/>
    </location>
</feature>
<keyword evidence="7" id="KW-1185">Reference proteome</keyword>
<dbReference type="STRING" id="1093900.A0A507AQL9"/>
<evidence type="ECO:0000313" key="6">
    <source>
        <dbReference type="EMBL" id="TPX07169.1"/>
    </source>
</evidence>
<dbReference type="InParanoid" id="A0A507AQL9"/>
<dbReference type="AlphaFoldDB" id="A0A507AQL9"/>
<dbReference type="Gene3D" id="4.10.240.10">
    <property type="entry name" value="Zn(2)-C6 fungal-type DNA-binding domain"/>
    <property type="match status" value="1"/>
</dbReference>
<dbReference type="GO" id="GO:0003677">
    <property type="term" value="F:DNA binding"/>
    <property type="evidence" value="ECO:0007669"/>
    <property type="project" value="InterPro"/>
</dbReference>
<dbReference type="InterPro" id="IPR036864">
    <property type="entry name" value="Zn2-C6_fun-type_DNA-bd_sf"/>
</dbReference>
<dbReference type="SMART" id="SM00906">
    <property type="entry name" value="Fungal_trans"/>
    <property type="match status" value="1"/>
</dbReference>